<dbReference type="EMBL" id="CZPZ01000006">
    <property type="protein sequence ID" value="CUS33872.1"/>
    <property type="molecule type" value="Genomic_DNA"/>
</dbReference>
<accession>A0A0S4LB97</accession>
<dbReference type="AlphaFoldDB" id="A0A0S4LB97"/>
<gene>
    <name evidence="1" type="ORF">COMA2_140119</name>
</gene>
<proteinExistence type="predicted"/>
<evidence type="ECO:0000313" key="1">
    <source>
        <dbReference type="EMBL" id="CUS33872.1"/>
    </source>
</evidence>
<protein>
    <submittedName>
        <fullName evidence="1">Uncharacterized protein</fullName>
    </submittedName>
</protein>
<name>A0A0S4LB97_9BACT</name>
<reference evidence="2" key="1">
    <citation type="submission" date="2015-10" db="EMBL/GenBank/DDBJ databases">
        <authorList>
            <person name="Luecker S."/>
            <person name="Luecker S."/>
        </authorList>
    </citation>
    <scope>NUCLEOTIDE SEQUENCE [LARGE SCALE GENOMIC DNA]</scope>
</reference>
<keyword evidence="2" id="KW-1185">Reference proteome</keyword>
<dbReference type="Proteomes" id="UP000198736">
    <property type="component" value="Unassembled WGS sequence"/>
</dbReference>
<evidence type="ECO:0000313" key="2">
    <source>
        <dbReference type="Proteomes" id="UP000198736"/>
    </source>
</evidence>
<sequence>MFWGNKSTLSHEDIMAKCTPLWEKLRKEFPFEAIDPLMHLWNAGRSLDMKLPIKGLRELAADFQDMVLSLLEFGLINRERLITIFERSASFQKNRLTIFLIELLGELGILSSIKVLETLTETPDYGQTAVEAIRSIRRRGGE</sequence>
<organism evidence="1 2">
    <name type="scientific">Candidatus Nitrospira nitrificans</name>
    <dbReference type="NCBI Taxonomy" id="1742973"/>
    <lineage>
        <taxon>Bacteria</taxon>
        <taxon>Pseudomonadati</taxon>
        <taxon>Nitrospirota</taxon>
        <taxon>Nitrospiria</taxon>
        <taxon>Nitrospirales</taxon>
        <taxon>Nitrospiraceae</taxon>
        <taxon>Nitrospira</taxon>
    </lineage>
</organism>
<dbReference type="STRING" id="1742973.COMA2_140119"/>